<sequence length="287" mass="31857">MPVLSRLVPTIASAYGLQAIFALIFVPQQNEKFYDLGGAVGWLTTTFLSLYYPSLKAKYWDAIPGSLPALSSFAPRQLLISAAVGIWSVRLGSFLAMRAIKAGGDSRFDEIKKSPRKFTYYWMAQATWITLVGLPLYLVNTFPSRIHPALGARDYLAVGLYASALLFEVIADRQKSAWRKAKNNKQHDEDFISSGLWGISRHPNYLGEVGIWTGIWALSTSSIQTAAYPRGTIALAALSPLFTWFLIRNVSGVPPLERAGDKKFAGNAKWQLYKASVPIFWPWGSTK</sequence>
<dbReference type="OrthoDB" id="67965at2759"/>
<dbReference type="AlphaFoldDB" id="A0A8H7XYD3"/>
<dbReference type="EMBL" id="JAFIQS010000004">
    <property type="protein sequence ID" value="KAG5170260.1"/>
    <property type="molecule type" value="Genomic_DNA"/>
</dbReference>
<dbReference type="PANTHER" id="PTHR32251">
    <property type="entry name" value="3-OXO-5-ALPHA-STEROID 4-DEHYDROGENASE"/>
    <property type="match status" value="1"/>
</dbReference>
<dbReference type="PROSITE" id="PS50244">
    <property type="entry name" value="S5A_REDUCTASE"/>
    <property type="match status" value="1"/>
</dbReference>
<dbReference type="PANTHER" id="PTHR32251:SF17">
    <property type="entry name" value="STEROID 5-ALPHA REDUCTASE C-TERMINAL DOMAIN-CONTAINING PROTEIN"/>
    <property type="match status" value="1"/>
</dbReference>
<evidence type="ECO:0000313" key="2">
    <source>
        <dbReference type="EMBL" id="KAG5170260.1"/>
    </source>
</evidence>
<accession>A0A8H7XYD3</accession>
<evidence type="ECO:0008006" key="3">
    <source>
        <dbReference type="Google" id="ProtNLM"/>
    </source>
</evidence>
<protein>
    <recommendedName>
        <fullName evidence="3">Steroid 5-alpha reductase C-terminal domain-containing protein</fullName>
    </recommendedName>
</protein>
<feature type="transmembrane region" description="Helical" evidence="1">
    <location>
        <begin position="78"/>
        <end position="97"/>
    </location>
</feature>
<keyword evidence="1" id="KW-0812">Transmembrane</keyword>
<keyword evidence="1" id="KW-1133">Transmembrane helix</keyword>
<dbReference type="GO" id="GO:0016020">
    <property type="term" value="C:membrane"/>
    <property type="evidence" value="ECO:0007669"/>
    <property type="project" value="TreeGrafter"/>
</dbReference>
<name>A0A8H7XYD3_PSICU</name>
<reference evidence="2" key="1">
    <citation type="submission" date="2021-02" db="EMBL/GenBank/DDBJ databases">
        <title>Psilocybe cubensis genome.</title>
        <authorList>
            <person name="Mckernan K.J."/>
            <person name="Crawford S."/>
            <person name="Trippe A."/>
            <person name="Kane L.T."/>
            <person name="Mclaughlin S."/>
        </authorList>
    </citation>
    <scope>NUCLEOTIDE SEQUENCE [LARGE SCALE GENOMIC DNA]</scope>
    <source>
        <strain evidence="2">MGC-MH-2018</strain>
    </source>
</reference>
<proteinExistence type="predicted"/>
<organism evidence="2">
    <name type="scientific">Psilocybe cubensis</name>
    <name type="common">Psychedelic mushroom</name>
    <name type="synonym">Stropharia cubensis</name>
    <dbReference type="NCBI Taxonomy" id="181762"/>
    <lineage>
        <taxon>Eukaryota</taxon>
        <taxon>Fungi</taxon>
        <taxon>Dikarya</taxon>
        <taxon>Basidiomycota</taxon>
        <taxon>Agaricomycotina</taxon>
        <taxon>Agaricomycetes</taxon>
        <taxon>Agaricomycetidae</taxon>
        <taxon>Agaricales</taxon>
        <taxon>Agaricineae</taxon>
        <taxon>Strophariaceae</taxon>
        <taxon>Psilocybe</taxon>
    </lineage>
</organism>
<dbReference type="Pfam" id="PF06966">
    <property type="entry name" value="DUF1295"/>
    <property type="match status" value="1"/>
</dbReference>
<gene>
    <name evidence="2" type="ORF">JR316_004648</name>
</gene>
<feature type="transmembrane region" description="Helical" evidence="1">
    <location>
        <begin position="150"/>
        <end position="171"/>
    </location>
</feature>
<dbReference type="Gene3D" id="1.20.120.1630">
    <property type="match status" value="1"/>
</dbReference>
<keyword evidence="1" id="KW-0472">Membrane</keyword>
<comment type="caution">
    <text evidence="2">The sequence shown here is derived from an EMBL/GenBank/DDBJ whole genome shotgun (WGS) entry which is preliminary data.</text>
</comment>
<evidence type="ECO:0000256" key="1">
    <source>
        <dbReference type="SAM" id="Phobius"/>
    </source>
</evidence>
<feature type="transmembrane region" description="Helical" evidence="1">
    <location>
        <begin position="6"/>
        <end position="26"/>
    </location>
</feature>
<dbReference type="InterPro" id="IPR010721">
    <property type="entry name" value="UstE-like"/>
</dbReference>
<feature type="transmembrane region" description="Helical" evidence="1">
    <location>
        <begin position="33"/>
        <end position="52"/>
    </location>
</feature>
<feature type="transmembrane region" description="Helical" evidence="1">
    <location>
        <begin position="118"/>
        <end position="138"/>
    </location>
</feature>